<protein>
    <submittedName>
        <fullName evidence="3">Nickel and cobalt resistance protein CnrB</fullName>
    </submittedName>
</protein>
<reference evidence="3 4" key="1">
    <citation type="submission" date="2020-02" db="EMBL/GenBank/DDBJ databases">
        <authorList>
            <person name="Chaudhuri R."/>
        </authorList>
    </citation>
    <scope>NUCLEOTIDE SEQUENCE [LARGE SCALE GENOMIC DNA]</scope>
    <source>
        <strain evidence="3">SFB21</strain>
    </source>
</reference>
<dbReference type="Gene3D" id="2.40.50.100">
    <property type="match status" value="1"/>
</dbReference>
<keyword evidence="2" id="KW-1133">Transmembrane helix</keyword>
<dbReference type="GO" id="GO:0060003">
    <property type="term" value="P:copper ion export"/>
    <property type="evidence" value="ECO:0007669"/>
    <property type="project" value="TreeGrafter"/>
</dbReference>
<organism evidence="3 4">
    <name type="scientific">Acinetobacter bouvetii</name>
    <dbReference type="NCBI Taxonomy" id="202951"/>
    <lineage>
        <taxon>Bacteria</taxon>
        <taxon>Pseudomonadati</taxon>
        <taxon>Pseudomonadota</taxon>
        <taxon>Gammaproteobacteria</taxon>
        <taxon>Moraxellales</taxon>
        <taxon>Moraxellaceae</taxon>
        <taxon>Acinetobacter</taxon>
    </lineage>
</organism>
<evidence type="ECO:0000313" key="4">
    <source>
        <dbReference type="Proteomes" id="UP000489961"/>
    </source>
</evidence>
<dbReference type="RefSeq" id="WP_174559655.1">
    <property type="nucleotide sequence ID" value="NZ_CADDTS010000031.1"/>
</dbReference>
<dbReference type="Gene3D" id="2.40.420.20">
    <property type="match status" value="1"/>
</dbReference>
<gene>
    <name evidence="3" type="primary">cnrB</name>
    <name evidence="3" type="ORF">SFB21_1755</name>
</gene>
<keyword evidence="2" id="KW-0812">Transmembrane</keyword>
<evidence type="ECO:0000313" key="3">
    <source>
        <dbReference type="EMBL" id="CAB1215623.1"/>
    </source>
</evidence>
<feature type="transmembrane region" description="Helical" evidence="2">
    <location>
        <begin position="13"/>
        <end position="35"/>
    </location>
</feature>
<evidence type="ECO:0000256" key="1">
    <source>
        <dbReference type="ARBA" id="ARBA00022448"/>
    </source>
</evidence>
<dbReference type="GO" id="GO:0046914">
    <property type="term" value="F:transition metal ion binding"/>
    <property type="evidence" value="ECO:0007669"/>
    <property type="project" value="TreeGrafter"/>
</dbReference>
<accession>A0A811GAA2</accession>
<dbReference type="PANTHER" id="PTHR30097">
    <property type="entry name" value="CATION EFFLUX SYSTEM PROTEIN CUSB"/>
    <property type="match status" value="1"/>
</dbReference>
<dbReference type="InterPro" id="IPR051909">
    <property type="entry name" value="MFP_Cation_Efflux"/>
</dbReference>
<dbReference type="PANTHER" id="PTHR30097:SF4">
    <property type="entry name" value="SLR6042 PROTEIN"/>
    <property type="match status" value="1"/>
</dbReference>
<proteinExistence type="predicted"/>
<dbReference type="GO" id="GO:0015679">
    <property type="term" value="P:plasma membrane copper ion transport"/>
    <property type="evidence" value="ECO:0007669"/>
    <property type="project" value="TreeGrafter"/>
</dbReference>
<dbReference type="Gene3D" id="1.10.287.470">
    <property type="entry name" value="Helix hairpin bin"/>
    <property type="match status" value="1"/>
</dbReference>
<dbReference type="EMBL" id="CADDTS010000031">
    <property type="protein sequence ID" value="CAB1215623.1"/>
    <property type="molecule type" value="Genomic_DNA"/>
</dbReference>
<dbReference type="Proteomes" id="UP000489961">
    <property type="component" value="Unassembled WGS sequence"/>
</dbReference>
<dbReference type="GO" id="GO:0030288">
    <property type="term" value="C:outer membrane-bounded periplasmic space"/>
    <property type="evidence" value="ECO:0007669"/>
    <property type="project" value="TreeGrafter"/>
</dbReference>
<name>A0A811GAA2_9GAMM</name>
<evidence type="ECO:0000256" key="2">
    <source>
        <dbReference type="SAM" id="Phobius"/>
    </source>
</evidence>
<comment type="caution">
    <text evidence="3">The sequence shown here is derived from an EMBL/GenBank/DDBJ whole genome shotgun (WGS) entry which is preliminary data.</text>
</comment>
<sequence length="412" mass="44516">MSQQVSVLQNKKLFISICTLVLVILGIWWGSSLLLNKNKVEKSKTQNVLANETETIDVSGNQILISPKQIQQAGIQLQTLGQATSDVQLALTLQGQAQWSPESKVVLTSPVAGIVQQVMVQPLAEVSLHSPVLAIHSPNLIQIQNDIFQIRAQLQLASQNLARERSLYAEGIIAEKRVQEAQNVVQRLNIDLNAKQRMLQFMGGSSSQGLNPVVYVKSPARGSVESLQVSAGQYVETGAVLGQLVNSDLPLQLMLQAPLADSKYIQIGDLVKVEGCEITGQVQQIAPALSGNTQSQNVLVQMQAKDNCLKVQQFVKANIQSHNPTTKTAWVIPSAALTLKDNKHFIFIKNQNGFVAMPVELVGANQQQSHVIGNALKPGIQVAVRGVERLKAVWSGFGAEQAPPASSSTAVN</sequence>
<dbReference type="SUPFAM" id="SSF111369">
    <property type="entry name" value="HlyD-like secretion proteins"/>
    <property type="match status" value="1"/>
</dbReference>
<keyword evidence="2" id="KW-0472">Membrane</keyword>
<keyword evidence="1" id="KW-0813">Transport</keyword>
<dbReference type="AlphaFoldDB" id="A0A811GAA2"/>